<keyword evidence="3" id="KW-1185">Reference proteome</keyword>
<feature type="compositionally biased region" description="Polar residues" evidence="1">
    <location>
        <begin position="26"/>
        <end position="35"/>
    </location>
</feature>
<evidence type="ECO:0000313" key="3">
    <source>
        <dbReference type="Proteomes" id="UP001187315"/>
    </source>
</evidence>
<protein>
    <submittedName>
        <fullName evidence="2">Uncharacterized protein</fullName>
    </submittedName>
</protein>
<dbReference type="AlphaFoldDB" id="A0AA88PBV0"/>
<dbReference type="Proteomes" id="UP001187315">
    <property type="component" value="Unassembled WGS sequence"/>
</dbReference>
<reference evidence="2" key="1">
    <citation type="submission" date="2023-08" db="EMBL/GenBank/DDBJ databases">
        <title>Pelteobagrus vachellii genome.</title>
        <authorList>
            <person name="Liu H."/>
        </authorList>
    </citation>
    <scope>NUCLEOTIDE SEQUENCE</scope>
    <source>
        <strain evidence="2">PRFRI_2022a</strain>
        <tissue evidence="2">Muscle</tissue>
    </source>
</reference>
<accession>A0AA88PBV0</accession>
<organism evidence="2 3">
    <name type="scientific">Tachysurus vachellii</name>
    <name type="common">Darkbarbel catfish</name>
    <name type="synonym">Pelteobagrus vachellii</name>
    <dbReference type="NCBI Taxonomy" id="175792"/>
    <lineage>
        <taxon>Eukaryota</taxon>
        <taxon>Metazoa</taxon>
        <taxon>Chordata</taxon>
        <taxon>Craniata</taxon>
        <taxon>Vertebrata</taxon>
        <taxon>Euteleostomi</taxon>
        <taxon>Actinopterygii</taxon>
        <taxon>Neopterygii</taxon>
        <taxon>Teleostei</taxon>
        <taxon>Ostariophysi</taxon>
        <taxon>Siluriformes</taxon>
        <taxon>Bagridae</taxon>
        <taxon>Tachysurus</taxon>
    </lineage>
</organism>
<feature type="compositionally biased region" description="Low complexity" evidence="1">
    <location>
        <begin position="1"/>
        <end position="14"/>
    </location>
</feature>
<proteinExistence type="predicted"/>
<sequence length="144" mass="15383">MAQQPTAETTAEQELGGGGTEGRGTSLQPQCQTLNGGRIHPSNPPVTPPNSTGGLWECFQHPNFAPTLPPKEETAKLLPAFVFVSGLRSDTDAMKTVPTVRPCRDWFLSGLGSATAVPAKKRLRAWGTEPRMDAAGTREIGSYH</sequence>
<dbReference type="EMBL" id="JAVHJS010000001">
    <property type="protein sequence ID" value="KAK2869634.1"/>
    <property type="molecule type" value="Genomic_DNA"/>
</dbReference>
<feature type="region of interest" description="Disordered" evidence="1">
    <location>
        <begin position="1"/>
        <end position="54"/>
    </location>
</feature>
<evidence type="ECO:0000313" key="2">
    <source>
        <dbReference type="EMBL" id="KAK2869634.1"/>
    </source>
</evidence>
<comment type="caution">
    <text evidence="2">The sequence shown here is derived from an EMBL/GenBank/DDBJ whole genome shotgun (WGS) entry which is preliminary data.</text>
</comment>
<name>A0AA88PBV0_TACVA</name>
<evidence type="ECO:0000256" key="1">
    <source>
        <dbReference type="SAM" id="MobiDB-lite"/>
    </source>
</evidence>
<gene>
    <name evidence="2" type="ORF">Q7C36_001505</name>
</gene>